<dbReference type="EMBL" id="BJCI01000205">
    <property type="protein sequence ID" value="GCL52672.1"/>
    <property type="molecule type" value="Genomic_DNA"/>
</dbReference>
<name>A0A6H9H1W5_MICAE</name>
<organism evidence="1 2">
    <name type="scientific">Microcystis aeruginosa NIES-3804</name>
    <dbReference type="NCBI Taxonomy" id="2517783"/>
    <lineage>
        <taxon>Bacteria</taxon>
        <taxon>Bacillati</taxon>
        <taxon>Cyanobacteriota</taxon>
        <taxon>Cyanophyceae</taxon>
        <taxon>Oscillatoriophycideae</taxon>
        <taxon>Chroococcales</taxon>
        <taxon>Microcystaceae</taxon>
        <taxon>Microcystis</taxon>
    </lineage>
</organism>
<dbReference type="Proteomes" id="UP000435041">
    <property type="component" value="Unassembled WGS sequence"/>
</dbReference>
<proteinExistence type="predicted"/>
<sequence length="45" mass="5031">MDLGFHQMPIYHRDSGGVVIEGSYIHPFRLSLEGECGQLQLNPMG</sequence>
<evidence type="ECO:0000313" key="2">
    <source>
        <dbReference type="Proteomes" id="UP000435041"/>
    </source>
</evidence>
<reference evidence="1 2" key="1">
    <citation type="submission" date="2019-02" db="EMBL/GenBank/DDBJ databases">
        <title>Draft genome sequence of Arthrospira platensis NIES-3804.</title>
        <authorList>
            <person name="Yamaguchi H."/>
            <person name="Suzuki S."/>
            <person name="Kawachi M."/>
        </authorList>
    </citation>
    <scope>NUCLEOTIDE SEQUENCE [LARGE SCALE GENOMIC DNA]</scope>
    <source>
        <strain evidence="1 2">NIES-3804</strain>
    </source>
</reference>
<accession>A0A6H9H1W5</accession>
<protein>
    <submittedName>
        <fullName evidence="1">Uncharacterized protein</fullName>
    </submittedName>
</protein>
<dbReference type="AlphaFoldDB" id="A0A6H9H1W5"/>
<evidence type="ECO:0000313" key="1">
    <source>
        <dbReference type="EMBL" id="GCL52672.1"/>
    </source>
</evidence>
<gene>
    <name evidence="1" type="ORF">NIES3804_42660</name>
</gene>
<comment type="caution">
    <text evidence="1">The sequence shown here is derived from an EMBL/GenBank/DDBJ whole genome shotgun (WGS) entry which is preliminary data.</text>
</comment>